<evidence type="ECO:0000256" key="3">
    <source>
        <dbReference type="RuleBase" id="RU003718"/>
    </source>
</evidence>
<dbReference type="GO" id="GO:0080044">
    <property type="term" value="F:quercetin 7-O-glucosyltransferase activity"/>
    <property type="evidence" value="ECO:0007669"/>
    <property type="project" value="TreeGrafter"/>
</dbReference>
<dbReference type="EMBL" id="QPKB01000008">
    <property type="protein sequence ID" value="RWR89930.1"/>
    <property type="molecule type" value="Genomic_DNA"/>
</dbReference>
<dbReference type="PROSITE" id="PS00375">
    <property type="entry name" value="UDPGT"/>
    <property type="match status" value="1"/>
</dbReference>
<accession>A0A443PGP2</accession>
<keyword evidence="3" id="KW-0328">Glycosyltransferase</keyword>
<reference evidence="5 6" key="1">
    <citation type="journal article" date="2019" name="Nat. Plants">
        <title>Stout camphor tree genome fills gaps in understanding of flowering plant genome evolution.</title>
        <authorList>
            <person name="Chaw S.M."/>
            <person name="Liu Y.C."/>
            <person name="Wu Y.W."/>
            <person name="Wang H.Y."/>
            <person name="Lin C.I."/>
            <person name="Wu C.S."/>
            <person name="Ke H.M."/>
            <person name="Chang L.Y."/>
            <person name="Hsu C.Y."/>
            <person name="Yang H.T."/>
            <person name="Sudianto E."/>
            <person name="Hsu M.H."/>
            <person name="Wu K.P."/>
            <person name="Wang L.N."/>
            <person name="Leebens-Mack J.H."/>
            <person name="Tsai I.J."/>
        </authorList>
    </citation>
    <scope>NUCLEOTIDE SEQUENCE [LARGE SCALE GENOMIC DNA]</scope>
    <source>
        <strain evidence="6">cv. Chaw 1501</strain>
        <tissue evidence="5">Young leaves</tissue>
    </source>
</reference>
<dbReference type="FunFam" id="3.40.50.2000:FF:000027">
    <property type="entry name" value="Glycosyltransferase"/>
    <property type="match status" value="1"/>
</dbReference>
<keyword evidence="6" id="KW-1185">Reference proteome</keyword>
<dbReference type="Gene3D" id="3.40.50.2000">
    <property type="entry name" value="Glycogen Phosphorylase B"/>
    <property type="match status" value="2"/>
</dbReference>
<dbReference type="Pfam" id="PF00201">
    <property type="entry name" value="UDPGT"/>
    <property type="match status" value="1"/>
</dbReference>
<comment type="caution">
    <text evidence="5">The sequence shown here is derived from an EMBL/GenBank/DDBJ whole genome shotgun (WGS) entry which is preliminary data.</text>
</comment>
<comment type="similarity">
    <text evidence="1 3">Belongs to the UDP-glycosyltransferase family.</text>
</comment>
<dbReference type="EC" id="2.4.1.-" evidence="4"/>
<dbReference type="AlphaFoldDB" id="A0A443PGP2"/>
<evidence type="ECO:0000313" key="6">
    <source>
        <dbReference type="Proteomes" id="UP000283530"/>
    </source>
</evidence>
<keyword evidence="2 3" id="KW-0808">Transferase</keyword>
<name>A0A443PGP2_9MAGN</name>
<dbReference type="CDD" id="cd03784">
    <property type="entry name" value="GT1_Gtf-like"/>
    <property type="match status" value="1"/>
</dbReference>
<evidence type="ECO:0000256" key="1">
    <source>
        <dbReference type="ARBA" id="ARBA00009995"/>
    </source>
</evidence>
<dbReference type="InterPro" id="IPR035595">
    <property type="entry name" value="UDP_glycos_trans_CS"/>
</dbReference>
<evidence type="ECO:0000256" key="4">
    <source>
        <dbReference type="RuleBase" id="RU362057"/>
    </source>
</evidence>
<dbReference type="SUPFAM" id="SSF53756">
    <property type="entry name" value="UDP-Glycosyltransferase/glycogen phosphorylase"/>
    <property type="match status" value="1"/>
</dbReference>
<evidence type="ECO:0000313" key="5">
    <source>
        <dbReference type="EMBL" id="RWR89930.1"/>
    </source>
</evidence>
<dbReference type="FunFam" id="3.40.50.2000:FF:000055">
    <property type="entry name" value="Glycosyltransferase"/>
    <property type="match status" value="1"/>
</dbReference>
<sequence length="484" mass="54897">MGSSEQTKPHAVFLQYPAQGHITPMLNLAKLLHSHAFHITFVNTHFNHQRLLQSRGPDSLKGLQDFHFESIPDGLPPSDYNGTQDIEALCRSTQTFCAVPFRNLVVNLNSSCGVPPVSCIVADGMMGFSVGVAEELGIPLLQFWTMSACGFMGYLHLQELINRGYVPLPDESCITNGYLDKPIEWIPGMKDIRLKDLPSFIRTNHLSDFMLNFEMEEASKAIKSHAIILNTWDGFEQDVIDAIGLMFPRLYTIGPLHRLIQQTPESDPTNSIQSNLWKEDTQCLKWLDQRQPGSVIYVNYGSITVLTPDQLKEFAWGLANSNHPFLWVVRSDLVRGDSAVLSEEFMKERKDRCLIVSWCPQEQVLAHPSVGGFLTHSGWNSTLESVCNGVPLICWPFFAEQQMNCRYACRHWGIGMEIEGKVSRVQVEMIVRELMEGDKGKEMRKRAMEWKESAQAAAEEGGSSYRNLERMQSNWDIQMRETSY</sequence>
<gene>
    <name evidence="5" type="ORF">CKAN_01900300</name>
</gene>
<dbReference type="PANTHER" id="PTHR11926:SF1498">
    <property type="entry name" value="GLYCOSYLTRANSFERASE"/>
    <property type="match status" value="1"/>
</dbReference>
<organism evidence="5 6">
    <name type="scientific">Cinnamomum micranthum f. kanehirae</name>
    <dbReference type="NCBI Taxonomy" id="337451"/>
    <lineage>
        <taxon>Eukaryota</taxon>
        <taxon>Viridiplantae</taxon>
        <taxon>Streptophyta</taxon>
        <taxon>Embryophyta</taxon>
        <taxon>Tracheophyta</taxon>
        <taxon>Spermatophyta</taxon>
        <taxon>Magnoliopsida</taxon>
        <taxon>Magnoliidae</taxon>
        <taxon>Laurales</taxon>
        <taxon>Lauraceae</taxon>
        <taxon>Cinnamomum</taxon>
    </lineage>
</organism>
<dbReference type="Proteomes" id="UP000283530">
    <property type="component" value="Unassembled WGS sequence"/>
</dbReference>
<protein>
    <recommendedName>
        <fullName evidence="4">Glycosyltransferase</fullName>
        <ecNumber evidence="4">2.4.1.-</ecNumber>
    </recommendedName>
</protein>
<dbReference type="PANTHER" id="PTHR11926">
    <property type="entry name" value="GLUCOSYL/GLUCURONOSYL TRANSFERASES"/>
    <property type="match status" value="1"/>
</dbReference>
<dbReference type="InterPro" id="IPR002213">
    <property type="entry name" value="UDP_glucos_trans"/>
</dbReference>
<dbReference type="OrthoDB" id="5835829at2759"/>
<proteinExistence type="inferred from homology"/>
<evidence type="ECO:0000256" key="2">
    <source>
        <dbReference type="ARBA" id="ARBA00022679"/>
    </source>
</evidence>
<dbReference type="GO" id="GO:0080043">
    <property type="term" value="F:quercetin 3-O-glucosyltransferase activity"/>
    <property type="evidence" value="ECO:0007669"/>
    <property type="project" value="TreeGrafter"/>
</dbReference>